<feature type="compositionally biased region" description="Low complexity" evidence="2">
    <location>
        <begin position="227"/>
        <end position="248"/>
    </location>
</feature>
<name>A0A1E5QA75_9PROT</name>
<reference evidence="5" key="1">
    <citation type="submission" date="2016-07" db="EMBL/GenBank/DDBJ databases">
        <authorList>
            <person name="Florea S."/>
            <person name="Webb J.S."/>
            <person name="Jaromczyk J."/>
            <person name="Schardl C.L."/>
        </authorList>
    </citation>
    <scope>NUCLEOTIDE SEQUENCE [LARGE SCALE GENOMIC DNA]</scope>
    <source>
        <strain evidence="5">MV-1</strain>
    </source>
</reference>
<dbReference type="SUPFAM" id="SSF103088">
    <property type="entry name" value="OmpA-like"/>
    <property type="match status" value="1"/>
</dbReference>
<evidence type="ECO:0000313" key="4">
    <source>
        <dbReference type="EMBL" id="OEJ68685.1"/>
    </source>
</evidence>
<feature type="domain" description="OmpA-like" evidence="3">
    <location>
        <begin position="374"/>
        <end position="482"/>
    </location>
</feature>
<organism evidence="4 5">
    <name type="scientific">Magnetovibrio blakemorei</name>
    <dbReference type="NCBI Taxonomy" id="28181"/>
    <lineage>
        <taxon>Bacteria</taxon>
        <taxon>Pseudomonadati</taxon>
        <taxon>Pseudomonadota</taxon>
        <taxon>Alphaproteobacteria</taxon>
        <taxon>Rhodospirillales</taxon>
        <taxon>Magnetovibrionaceae</taxon>
        <taxon>Magnetovibrio</taxon>
    </lineage>
</organism>
<dbReference type="STRING" id="28181.BEN30_05580"/>
<dbReference type="Pfam" id="PF00691">
    <property type="entry name" value="OmpA"/>
    <property type="match status" value="1"/>
</dbReference>
<dbReference type="EMBL" id="MCGG01000011">
    <property type="protein sequence ID" value="OEJ68685.1"/>
    <property type="molecule type" value="Genomic_DNA"/>
</dbReference>
<dbReference type="PROSITE" id="PS51257">
    <property type="entry name" value="PROKAR_LIPOPROTEIN"/>
    <property type="match status" value="1"/>
</dbReference>
<feature type="compositionally biased region" description="Pro residues" evidence="2">
    <location>
        <begin position="249"/>
        <end position="259"/>
    </location>
</feature>
<evidence type="ECO:0000256" key="1">
    <source>
        <dbReference type="PROSITE-ProRule" id="PRU00473"/>
    </source>
</evidence>
<dbReference type="PROSITE" id="PS51123">
    <property type="entry name" value="OMPA_2"/>
    <property type="match status" value="1"/>
</dbReference>
<proteinExistence type="predicted"/>
<dbReference type="InterPro" id="IPR006665">
    <property type="entry name" value="OmpA-like"/>
</dbReference>
<feature type="compositionally biased region" description="Polar residues" evidence="2">
    <location>
        <begin position="140"/>
        <end position="155"/>
    </location>
</feature>
<dbReference type="InterPro" id="IPR036737">
    <property type="entry name" value="OmpA-like_sf"/>
</dbReference>
<feature type="region of interest" description="Disordered" evidence="2">
    <location>
        <begin position="213"/>
        <end position="350"/>
    </location>
</feature>
<dbReference type="Proteomes" id="UP000095347">
    <property type="component" value="Unassembled WGS sequence"/>
</dbReference>
<accession>A0A1E5QA75</accession>
<dbReference type="AlphaFoldDB" id="A0A1E5QA75"/>
<keyword evidence="1" id="KW-0472">Membrane</keyword>
<comment type="caution">
    <text evidence="4">The sequence shown here is derived from an EMBL/GenBank/DDBJ whole genome shotgun (WGS) entry which is preliminary data.</text>
</comment>
<gene>
    <name evidence="4" type="ORF">BEN30_05580</name>
</gene>
<evidence type="ECO:0000259" key="3">
    <source>
        <dbReference type="PROSITE" id="PS51123"/>
    </source>
</evidence>
<dbReference type="GO" id="GO:0016020">
    <property type="term" value="C:membrane"/>
    <property type="evidence" value="ECO:0007669"/>
    <property type="project" value="UniProtKB-UniRule"/>
</dbReference>
<evidence type="ECO:0000313" key="5">
    <source>
        <dbReference type="Proteomes" id="UP000095347"/>
    </source>
</evidence>
<evidence type="ECO:0000256" key="2">
    <source>
        <dbReference type="SAM" id="MobiDB-lite"/>
    </source>
</evidence>
<protein>
    <recommendedName>
        <fullName evidence="3">OmpA-like domain-containing protein</fullName>
    </recommendedName>
</protein>
<keyword evidence="5" id="KW-1185">Reference proteome</keyword>
<dbReference type="Gene3D" id="3.30.1330.60">
    <property type="entry name" value="OmpA-like domain"/>
    <property type="match status" value="1"/>
</dbReference>
<feature type="region of interest" description="Disordered" evidence="2">
    <location>
        <begin position="135"/>
        <end position="201"/>
    </location>
</feature>
<sequence>MHNRRQNATLTLPHAKWGVRTKSHLATSVSLGACLLALGLCLQFPAPAAAQQSPIVDLTDPYVSVDLSVLNDSGLNARLGTPGMPTPRQMQGHTSDQVLGQIPATGLTASGSQPPGLATPVSELYVKPTRRFKLPEQTKALESTYAQSSDVQSSEQETDNEVADNTPSETPVVAKSDTEKPAPQSAPAKTVSAPPAPPSLPEAAEIADILPPPEAKEAAPIAPPAASPAKPVAEAKPAPKPAQEMAALTPPPPPKPTPAPAAAVVTAPVEEPVQSAPQDTTPTVEDAPNKPIALKTPTPNVEAPPAEPSPAPVDSAVALKDTAKDTADTTQAIPMPPPAAPQGETSNALVMPLPPKTEAQAEAASDVASLPSASQTLSDGDSLRIVFDADSSKLPKSARDSLLDMSTKMSASETLRLQLLAYAGDANTSASAARRLSLSRALAVRSFLIENGVRSTRIDVRALGNKSSDAVSERVDITVIER</sequence>
<feature type="compositionally biased region" description="Low complexity" evidence="2">
    <location>
        <begin position="260"/>
        <end position="269"/>
    </location>
</feature>
<dbReference type="RefSeq" id="WP_069957043.1">
    <property type="nucleotide sequence ID" value="NZ_MCGG01000011.1"/>
</dbReference>